<feature type="compositionally biased region" description="Polar residues" evidence="1">
    <location>
        <begin position="50"/>
        <end position="59"/>
    </location>
</feature>
<feature type="region of interest" description="Disordered" evidence="1">
    <location>
        <begin position="50"/>
        <end position="72"/>
    </location>
</feature>
<keyword evidence="2" id="KW-0472">Membrane</keyword>
<keyword evidence="2" id="KW-0812">Transmembrane</keyword>
<dbReference type="RefSeq" id="WP_380582028.1">
    <property type="nucleotide sequence ID" value="NZ_JBHSQJ010000034.1"/>
</dbReference>
<gene>
    <name evidence="3" type="ORF">ACFP3V_09860</name>
</gene>
<accession>A0ABW1G0N4</accession>
<evidence type="ECO:0000256" key="2">
    <source>
        <dbReference type="SAM" id="Phobius"/>
    </source>
</evidence>
<evidence type="ECO:0000313" key="3">
    <source>
        <dbReference type="EMBL" id="MFC5907525.1"/>
    </source>
</evidence>
<comment type="caution">
    <text evidence="3">The sequence shown here is derived from an EMBL/GenBank/DDBJ whole genome shotgun (WGS) entry which is preliminary data.</text>
</comment>
<keyword evidence="4" id="KW-1185">Reference proteome</keyword>
<keyword evidence="2" id="KW-1133">Transmembrane helix</keyword>
<organism evidence="3 4">
    <name type="scientific">Streptacidiphilus monticola</name>
    <dbReference type="NCBI Taxonomy" id="2161674"/>
    <lineage>
        <taxon>Bacteria</taxon>
        <taxon>Bacillati</taxon>
        <taxon>Actinomycetota</taxon>
        <taxon>Actinomycetes</taxon>
        <taxon>Kitasatosporales</taxon>
        <taxon>Streptomycetaceae</taxon>
        <taxon>Streptacidiphilus</taxon>
    </lineage>
</organism>
<name>A0ABW1G0N4_9ACTN</name>
<sequence>MYGWLWRRLPGNAAVRAAIMLVLFVAVVYVLFQWVFPRLEPLLPFGEETVQNGGATPTGAPSPQPTGSPVLNGLARIPLERAAR</sequence>
<protein>
    <submittedName>
        <fullName evidence="3">Uncharacterized protein</fullName>
    </submittedName>
</protein>
<evidence type="ECO:0000313" key="4">
    <source>
        <dbReference type="Proteomes" id="UP001596174"/>
    </source>
</evidence>
<reference evidence="4" key="1">
    <citation type="journal article" date="2019" name="Int. J. Syst. Evol. Microbiol.">
        <title>The Global Catalogue of Microorganisms (GCM) 10K type strain sequencing project: providing services to taxonomists for standard genome sequencing and annotation.</title>
        <authorList>
            <consortium name="The Broad Institute Genomics Platform"/>
            <consortium name="The Broad Institute Genome Sequencing Center for Infectious Disease"/>
            <person name="Wu L."/>
            <person name="Ma J."/>
        </authorList>
    </citation>
    <scope>NUCLEOTIDE SEQUENCE [LARGE SCALE GENOMIC DNA]</scope>
    <source>
        <strain evidence="4">JCM 4816</strain>
    </source>
</reference>
<dbReference type="Proteomes" id="UP001596174">
    <property type="component" value="Unassembled WGS sequence"/>
</dbReference>
<feature type="transmembrane region" description="Helical" evidence="2">
    <location>
        <begin position="13"/>
        <end position="32"/>
    </location>
</feature>
<evidence type="ECO:0000256" key="1">
    <source>
        <dbReference type="SAM" id="MobiDB-lite"/>
    </source>
</evidence>
<dbReference type="EMBL" id="JBHSQJ010000034">
    <property type="protein sequence ID" value="MFC5907525.1"/>
    <property type="molecule type" value="Genomic_DNA"/>
</dbReference>
<proteinExistence type="predicted"/>